<evidence type="ECO:0000259" key="2">
    <source>
        <dbReference type="Pfam" id="PF10131"/>
    </source>
</evidence>
<feature type="transmembrane region" description="Helical" evidence="1">
    <location>
        <begin position="225"/>
        <end position="242"/>
    </location>
</feature>
<keyword evidence="1" id="KW-1133">Transmembrane helix</keyword>
<feature type="transmembrane region" description="Helical" evidence="1">
    <location>
        <begin position="144"/>
        <end position="165"/>
    </location>
</feature>
<name>A0A1F5G155_9BACT</name>
<feature type="domain" description="Membrane protein 6-pyruvoyl-tetrahydropterin synthase-related" evidence="2">
    <location>
        <begin position="78"/>
        <end position="402"/>
    </location>
</feature>
<dbReference type="AlphaFoldDB" id="A0A1F5G155"/>
<protein>
    <recommendedName>
        <fullName evidence="2">Membrane protein 6-pyruvoyl-tetrahydropterin synthase-related domain-containing protein</fullName>
    </recommendedName>
</protein>
<dbReference type="InterPro" id="IPR018580">
    <property type="entry name" value="Uncharacterised_YfhO"/>
</dbReference>
<dbReference type="Pfam" id="PF10131">
    <property type="entry name" value="PTPS_related"/>
    <property type="match status" value="1"/>
</dbReference>
<organism evidence="3 4">
    <name type="scientific">Candidatus Curtissbacteria bacterium RIFCSPHIGHO2_01_FULL_41_13</name>
    <dbReference type="NCBI Taxonomy" id="1797745"/>
    <lineage>
        <taxon>Bacteria</taxon>
        <taxon>Candidatus Curtissiibacteriota</taxon>
    </lineage>
</organism>
<evidence type="ECO:0000313" key="4">
    <source>
        <dbReference type="Proteomes" id="UP000177069"/>
    </source>
</evidence>
<dbReference type="EMBL" id="MFBA01000020">
    <property type="protein sequence ID" value="OGD85610.1"/>
    <property type="molecule type" value="Genomic_DNA"/>
</dbReference>
<gene>
    <name evidence="3" type="ORF">A2696_03915</name>
</gene>
<feature type="transmembrane region" description="Helical" evidence="1">
    <location>
        <begin position="287"/>
        <end position="307"/>
    </location>
</feature>
<feature type="transmembrane region" description="Helical" evidence="1">
    <location>
        <begin position="319"/>
        <end position="339"/>
    </location>
</feature>
<feature type="transmembrane region" description="Helical" evidence="1">
    <location>
        <begin position="100"/>
        <end position="117"/>
    </location>
</feature>
<dbReference type="InterPro" id="IPR018776">
    <property type="entry name" value="Membrane_prot_PTPS-rel_domain"/>
</dbReference>
<accession>A0A1F5G155</accession>
<feature type="transmembrane region" description="Helical" evidence="1">
    <location>
        <begin position="6"/>
        <end position="23"/>
    </location>
</feature>
<feature type="transmembrane region" description="Helical" evidence="1">
    <location>
        <begin position="345"/>
        <end position="373"/>
    </location>
</feature>
<dbReference type="Proteomes" id="UP000177069">
    <property type="component" value="Unassembled WGS sequence"/>
</dbReference>
<evidence type="ECO:0000313" key="3">
    <source>
        <dbReference type="EMBL" id="OGD85610.1"/>
    </source>
</evidence>
<comment type="caution">
    <text evidence="3">The sequence shown here is derived from an EMBL/GenBank/DDBJ whole genome shotgun (WGS) entry which is preliminary data.</text>
</comment>
<feature type="transmembrane region" description="Helical" evidence="1">
    <location>
        <begin position="380"/>
        <end position="399"/>
    </location>
</feature>
<dbReference type="PANTHER" id="PTHR38454">
    <property type="entry name" value="INTEGRAL MEMBRANE PROTEIN-RELATED"/>
    <property type="match status" value="1"/>
</dbReference>
<evidence type="ECO:0000256" key="1">
    <source>
        <dbReference type="SAM" id="Phobius"/>
    </source>
</evidence>
<feature type="transmembrane region" description="Helical" evidence="1">
    <location>
        <begin position="535"/>
        <end position="553"/>
    </location>
</feature>
<keyword evidence="1" id="KW-0812">Transmembrane</keyword>
<dbReference type="PANTHER" id="PTHR38454:SF1">
    <property type="entry name" value="INTEGRAL MEMBRANE PROTEIN"/>
    <property type="match status" value="1"/>
</dbReference>
<proteinExistence type="predicted"/>
<reference evidence="3 4" key="1">
    <citation type="journal article" date="2016" name="Nat. Commun.">
        <title>Thousands of microbial genomes shed light on interconnected biogeochemical processes in an aquifer system.</title>
        <authorList>
            <person name="Anantharaman K."/>
            <person name="Brown C.T."/>
            <person name="Hug L.A."/>
            <person name="Sharon I."/>
            <person name="Castelle C.J."/>
            <person name="Probst A.J."/>
            <person name="Thomas B.C."/>
            <person name="Singh A."/>
            <person name="Wilkins M.J."/>
            <person name="Karaoz U."/>
            <person name="Brodie E.L."/>
            <person name="Williams K.H."/>
            <person name="Hubbard S.S."/>
            <person name="Banfield J.F."/>
        </authorList>
    </citation>
    <scope>NUCLEOTIDE SEQUENCE [LARGE SCALE GENOMIC DNA]</scope>
</reference>
<feature type="transmembrane region" description="Helical" evidence="1">
    <location>
        <begin position="185"/>
        <end position="213"/>
    </location>
</feature>
<keyword evidence="1" id="KW-0472">Membrane</keyword>
<sequence>MTKLKLGIFASLVTIILVSLLGVRELFLPGYFESHDGIIHVMRLAHFDEALRAGQFPVRWLSTWMAGYGSPIFNFNYTFPFYLGSFLHAFGLSFQSGIEVLLITGYLLSGIFCFLFLKELIGNNLAATVGSILYTWAPYRFTNIFIRGALGEATSFLFLPLVFYLAVKTYKLKNGRLQLLSGFVWALFILTNNLIAAFGAFLFFIYLICLVILRLANLNLLKNSFFAFILGLGLSAFFWLPSLSETKFTSYLEVYGDVKNQFVSLASVLYSPWHYAYAVPSNQEFSMSFQIGLVQIAVAIITFIIFLTKFKKVKSILNFNAAFFILITIFSIFMSSGFASSIYKIILALSIISFPWRFLAVATFSLAIIAGIFIAYMKNFSILLAVSISFGVIFLYWPYSKIASWKFSATDSEYRNMIKTNINFLPDTEFLPKGAQYLKLLEERGPASLRPFFEDDTVRSKIENIQNKNLFHTANIVALQPTEIRANTFYFPGWKLYVDNQESLINKDQYGLIKFTVNSGSHDIRLILKNTPIRTLGNTISITTFLLLVFLLIRENMKRFKRSFLSKFLKILQG</sequence>